<evidence type="ECO:0000313" key="2">
    <source>
        <dbReference type="Proteomes" id="UP000002035"/>
    </source>
</evidence>
<gene>
    <name evidence="1" type="ORF">MCYG_00984</name>
</gene>
<keyword evidence="2" id="KW-1185">Reference proteome</keyword>
<protein>
    <submittedName>
        <fullName evidence="1">Uncharacterized protein</fullName>
    </submittedName>
</protein>
<proteinExistence type="predicted"/>
<reference evidence="2" key="1">
    <citation type="journal article" date="2012" name="MBio">
        <title>Comparative genome analysis of Trichophyton rubrum and related dermatophytes reveals candidate genes involved in infection.</title>
        <authorList>
            <person name="Martinez D.A."/>
            <person name="Oliver B.G."/>
            <person name="Graeser Y."/>
            <person name="Goldberg J.M."/>
            <person name="Li W."/>
            <person name="Martinez-Rossi N.M."/>
            <person name="Monod M."/>
            <person name="Shelest E."/>
            <person name="Barton R.C."/>
            <person name="Birch E."/>
            <person name="Brakhage A.A."/>
            <person name="Chen Z."/>
            <person name="Gurr S.J."/>
            <person name="Heiman D."/>
            <person name="Heitman J."/>
            <person name="Kosti I."/>
            <person name="Rossi A."/>
            <person name="Saif S."/>
            <person name="Samalova M."/>
            <person name="Saunders C.W."/>
            <person name="Shea T."/>
            <person name="Summerbell R.C."/>
            <person name="Xu J."/>
            <person name="Young S."/>
            <person name="Zeng Q."/>
            <person name="Birren B.W."/>
            <person name="Cuomo C.A."/>
            <person name="White T.C."/>
        </authorList>
    </citation>
    <scope>NUCLEOTIDE SEQUENCE [LARGE SCALE GENOMIC DNA]</scope>
    <source>
        <strain evidence="2">ATCC MYA-4605 / CBS 113480</strain>
    </source>
</reference>
<dbReference type="HOGENOM" id="CLU_2305416_0_0_1"/>
<sequence length="100" mass="11456">MSLFTAYTFNSLQFAMQYNYLELSDDVKDLRRDYDLLLRGLAELCVYSNSRPIANRYLNIPSCLLSKLSNAKLTKTEYGTCDDDCKNQSETNQEVAPNAH</sequence>
<dbReference type="AlphaFoldDB" id="C5FE62"/>
<evidence type="ECO:0000313" key="1">
    <source>
        <dbReference type="EMBL" id="EEQ28096.1"/>
    </source>
</evidence>
<dbReference type="Proteomes" id="UP000002035">
    <property type="component" value="Unassembled WGS sequence"/>
</dbReference>
<dbReference type="VEuPathDB" id="FungiDB:MCYG_00984"/>
<name>C5FE62_ARTOC</name>
<dbReference type="GeneID" id="9223617"/>
<dbReference type="RefSeq" id="XP_002850880.1">
    <property type="nucleotide sequence ID" value="XM_002850834.1"/>
</dbReference>
<accession>C5FE62</accession>
<organism evidence="1 2">
    <name type="scientific">Arthroderma otae (strain ATCC MYA-4605 / CBS 113480)</name>
    <name type="common">Microsporum canis</name>
    <dbReference type="NCBI Taxonomy" id="554155"/>
    <lineage>
        <taxon>Eukaryota</taxon>
        <taxon>Fungi</taxon>
        <taxon>Dikarya</taxon>
        <taxon>Ascomycota</taxon>
        <taxon>Pezizomycotina</taxon>
        <taxon>Eurotiomycetes</taxon>
        <taxon>Eurotiomycetidae</taxon>
        <taxon>Onygenales</taxon>
        <taxon>Arthrodermataceae</taxon>
        <taxon>Microsporum</taxon>
    </lineage>
</organism>
<dbReference type="EMBL" id="DS995701">
    <property type="protein sequence ID" value="EEQ28096.1"/>
    <property type="molecule type" value="Genomic_DNA"/>
</dbReference>